<comment type="caution">
    <text evidence="4">The sequence shown here is derived from an EMBL/GenBank/DDBJ whole genome shotgun (WGS) entry which is preliminary data.</text>
</comment>
<organism evidence="4 5">
    <name type="scientific">Oopsacas minuta</name>
    <dbReference type="NCBI Taxonomy" id="111878"/>
    <lineage>
        <taxon>Eukaryota</taxon>
        <taxon>Metazoa</taxon>
        <taxon>Porifera</taxon>
        <taxon>Hexactinellida</taxon>
        <taxon>Hexasterophora</taxon>
        <taxon>Lyssacinosida</taxon>
        <taxon>Leucopsacidae</taxon>
        <taxon>Oopsacas</taxon>
    </lineage>
</organism>
<reference evidence="4 5" key="1">
    <citation type="journal article" date="2023" name="BMC Biol.">
        <title>The compact genome of the sponge Oopsacas minuta (Hexactinellida) is lacking key metazoan core genes.</title>
        <authorList>
            <person name="Santini S."/>
            <person name="Schenkelaars Q."/>
            <person name="Jourda C."/>
            <person name="Duchesne M."/>
            <person name="Belahbib H."/>
            <person name="Rocher C."/>
            <person name="Selva M."/>
            <person name="Riesgo A."/>
            <person name="Vervoort M."/>
            <person name="Leys S.P."/>
            <person name="Kodjabachian L."/>
            <person name="Le Bivic A."/>
            <person name="Borchiellini C."/>
            <person name="Claverie J.M."/>
            <person name="Renard E."/>
        </authorList>
    </citation>
    <scope>NUCLEOTIDE SEQUENCE [LARGE SCALE GENOMIC DNA]</scope>
    <source>
        <strain evidence="4">SPO-2</strain>
    </source>
</reference>
<evidence type="ECO:0000313" key="5">
    <source>
        <dbReference type="Proteomes" id="UP001165289"/>
    </source>
</evidence>
<keyword evidence="3" id="KW-0472">Membrane</keyword>
<evidence type="ECO:0000256" key="3">
    <source>
        <dbReference type="SAM" id="Phobius"/>
    </source>
</evidence>
<dbReference type="GO" id="GO:0016491">
    <property type="term" value="F:oxidoreductase activity"/>
    <property type="evidence" value="ECO:0007669"/>
    <property type="project" value="UniProtKB-KW"/>
</dbReference>
<sequence length="305" mass="34866">MVFEWITYTHNTQPIFYQIVLIIGSFKCVVTLLNFLYWLLTSLYIFYLSSPPDLKKTGEWAVVTGCTDDHKKNSKKQSAYLIEKYQIKTIIIKIDFGTASKELNQSIELILTQLDIGVLVNNVGMVVEYPIFFCDKDNTLTDIETMLNVCCRSFIKITHMVLPSMLERNRGVIINIASGAGLQPIPLLSIYSACKALMKTASQALDIEYNSSDLIIQTVTPFLIATKLSRMKKPRISVPSSDQFVEQAMRTIGKYSSTTGYFSHEIIAGMRQIMPVFIDQWFFFNITILRLKYGQRIKEKLNRSN</sequence>
<dbReference type="PANTHER" id="PTHR43899">
    <property type="entry name" value="RH59310P"/>
    <property type="match status" value="1"/>
</dbReference>
<dbReference type="PIRSF" id="PIRSF000126">
    <property type="entry name" value="11-beta-HSD1"/>
    <property type="match status" value="1"/>
</dbReference>
<dbReference type="InterPro" id="IPR036291">
    <property type="entry name" value="NAD(P)-bd_dom_sf"/>
</dbReference>
<evidence type="ECO:0000256" key="1">
    <source>
        <dbReference type="ARBA" id="ARBA00006484"/>
    </source>
</evidence>
<dbReference type="Proteomes" id="UP001165289">
    <property type="component" value="Unassembled WGS sequence"/>
</dbReference>
<dbReference type="PANTHER" id="PTHR43899:SF13">
    <property type="entry name" value="RH59310P"/>
    <property type="match status" value="1"/>
</dbReference>
<accession>A0AAV7JZT1</accession>
<dbReference type="InterPro" id="IPR051019">
    <property type="entry name" value="VLCFA-Steroid_DH"/>
</dbReference>
<keyword evidence="3" id="KW-1133">Transmembrane helix</keyword>
<dbReference type="AlphaFoldDB" id="A0AAV7JZT1"/>
<dbReference type="SUPFAM" id="SSF51735">
    <property type="entry name" value="NAD(P)-binding Rossmann-fold domains"/>
    <property type="match status" value="1"/>
</dbReference>
<evidence type="ECO:0000256" key="2">
    <source>
        <dbReference type="ARBA" id="ARBA00023002"/>
    </source>
</evidence>
<dbReference type="PRINTS" id="PR00081">
    <property type="entry name" value="GDHRDH"/>
</dbReference>
<keyword evidence="5" id="KW-1185">Reference proteome</keyword>
<keyword evidence="2" id="KW-0560">Oxidoreductase</keyword>
<dbReference type="EMBL" id="JAKMXF010000222">
    <property type="protein sequence ID" value="KAI6654330.1"/>
    <property type="molecule type" value="Genomic_DNA"/>
</dbReference>
<gene>
    <name evidence="4" type="ORF">LOD99_728</name>
</gene>
<proteinExistence type="inferred from homology"/>
<feature type="transmembrane region" description="Helical" evidence="3">
    <location>
        <begin position="15"/>
        <end position="40"/>
    </location>
</feature>
<dbReference type="Pfam" id="PF00106">
    <property type="entry name" value="adh_short"/>
    <property type="match status" value="1"/>
</dbReference>
<dbReference type="Gene3D" id="3.40.50.720">
    <property type="entry name" value="NAD(P)-binding Rossmann-like Domain"/>
    <property type="match status" value="1"/>
</dbReference>
<dbReference type="CDD" id="cd05356">
    <property type="entry name" value="17beta-HSD1_like_SDR_c"/>
    <property type="match status" value="1"/>
</dbReference>
<comment type="similarity">
    <text evidence="1">Belongs to the short-chain dehydrogenases/reductases (SDR) family.</text>
</comment>
<protein>
    <submittedName>
        <fullName evidence="4">Very-long-chain 3-oxoacyl-CoA reductase</fullName>
    </submittedName>
</protein>
<name>A0AAV7JZT1_9METZ</name>
<evidence type="ECO:0000313" key="4">
    <source>
        <dbReference type="EMBL" id="KAI6654330.1"/>
    </source>
</evidence>
<keyword evidence="3" id="KW-0812">Transmembrane</keyword>
<dbReference type="GO" id="GO:0005783">
    <property type="term" value="C:endoplasmic reticulum"/>
    <property type="evidence" value="ECO:0007669"/>
    <property type="project" value="TreeGrafter"/>
</dbReference>
<dbReference type="InterPro" id="IPR002347">
    <property type="entry name" value="SDR_fam"/>
</dbReference>